<dbReference type="GeneID" id="115755003"/>
<dbReference type="RefSeq" id="XP_030550090.1">
    <property type="nucleotide sequence ID" value="XM_030694230.2"/>
</dbReference>
<dbReference type="PANTHER" id="PTHR38390:SF2">
    <property type="entry name" value="OS01G0103900 PROTEIN"/>
    <property type="match status" value="1"/>
</dbReference>
<reference evidence="3" key="1">
    <citation type="submission" date="2025-08" db="UniProtKB">
        <authorList>
            <consortium name="RefSeq"/>
        </authorList>
    </citation>
    <scope>IDENTIFICATION</scope>
    <source>
        <tissue evidence="3">Leaf</tissue>
    </source>
</reference>
<evidence type="ECO:0000256" key="1">
    <source>
        <dbReference type="SAM" id="MobiDB-lite"/>
    </source>
</evidence>
<feature type="compositionally biased region" description="Low complexity" evidence="1">
    <location>
        <begin position="420"/>
        <end position="435"/>
    </location>
</feature>
<keyword evidence="2" id="KW-1185">Reference proteome</keyword>
<feature type="region of interest" description="Disordered" evidence="1">
    <location>
        <begin position="522"/>
        <end position="552"/>
    </location>
</feature>
<feature type="region of interest" description="Disordered" evidence="1">
    <location>
        <begin position="414"/>
        <end position="436"/>
    </location>
</feature>
<organism evidence="2 3">
    <name type="scientific">Rhodamnia argentea</name>
    <dbReference type="NCBI Taxonomy" id="178133"/>
    <lineage>
        <taxon>Eukaryota</taxon>
        <taxon>Viridiplantae</taxon>
        <taxon>Streptophyta</taxon>
        <taxon>Embryophyta</taxon>
        <taxon>Tracheophyta</taxon>
        <taxon>Spermatophyta</taxon>
        <taxon>Magnoliopsida</taxon>
        <taxon>eudicotyledons</taxon>
        <taxon>Gunneridae</taxon>
        <taxon>Pentapetalae</taxon>
        <taxon>rosids</taxon>
        <taxon>malvids</taxon>
        <taxon>Myrtales</taxon>
        <taxon>Myrtaceae</taxon>
        <taxon>Myrtoideae</taxon>
        <taxon>Myrteae</taxon>
        <taxon>Australasian group</taxon>
        <taxon>Rhodamnia</taxon>
    </lineage>
</organism>
<evidence type="ECO:0000313" key="3">
    <source>
        <dbReference type="RefSeq" id="XP_030550090.1"/>
    </source>
</evidence>
<gene>
    <name evidence="3" type="primary">LOC115755003</name>
</gene>
<dbReference type="Proteomes" id="UP000827889">
    <property type="component" value="Chromosome 3"/>
</dbReference>
<sequence>MGVLCFVADLPTLSPESLRRLKQCWLQLANYYAVAPPSSSSPQSLALGGRIALCYVSFDRIAASPHLKVAYSPGENFDLCEFHRAVRSMPANGFLPDSPTLSRCDAKLLSLISDEFIYSWSSEDIARKIVVLTSSLPPEMDATLHDSLTDAADKCVSVEFLLFETRSIHLQHMEENMSKFVRSISDLENCSVSACLPGNWHEIIKEELLHSKIGNNLKVGEGKILLNHSSLDPMKSQLVYSTIDFKVIERTNLSSLSEGVLIGTPHVAIPSGPEIGAASSGINLELNTELFQGLCWVLQSLDQGLVCSSNYNMETVKTSIFPCYYLLQPSDYGPMLLRRLAGLEEVLPLPDINRYLNCSVSKETGGAIRASILKVGVFGSLLFWMELRDYNPILHDRGFHQRMNLLVEQRSEFGSLPQESKGTSSESKSSQPKMSDAAVPALEELMLAVPVVEGKPPQSQTKCTAAEEWGQLLVNEMPNVLTPTCISKLTSESTQVIDLSSADGLVHDEAKISRILERLEAPRQSNPRAASPNIAGKGHIDPSCSVLTTKNSPRLTHAARQGYIGNQLIKPSFNSKRKRQ</sequence>
<protein>
    <submittedName>
        <fullName evidence="3">Uncharacterized protein LOC115755003 isoform X4</fullName>
    </submittedName>
</protein>
<dbReference type="PANTHER" id="PTHR38390">
    <property type="entry name" value="OS01G0103900 PROTEIN"/>
    <property type="match status" value="1"/>
</dbReference>
<accession>A0A8B8QSU6</accession>
<proteinExistence type="predicted"/>
<name>A0A8B8QSU6_9MYRT</name>
<evidence type="ECO:0000313" key="2">
    <source>
        <dbReference type="Proteomes" id="UP000827889"/>
    </source>
</evidence>
<dbReference type="AlphaFoldDB" id="A0A8B8QSU6"/>